<dbReference type="Gene3D" id="3.40.1090.10">
    <property type="entry name" value="Cytosolic phospholipase A2 catalytic domain"/>
    <property type="match status" value="1"/>
</dbReference>
<sequence>MAGFFHFGSRPRQSAALRRDFPICCRRCSAGLTKRDRVNLSDGGHIENFGVYELLRRRCKYIVAIDGEQDPKMTFGGLTTLQRLAAIDLGVTIDIGVGQLRLGEKGLHDRAT</sequence>
<dbReference type="InterPro" id="IPR016035">
    <property type="entry name" value="Acyl_Trfase/lysoPLipase"/>
</dbReference>
<proteinExistence type="predicted"/>
<keyword evidence="2" id="KW-1185">Reference proteome</keyword>
<dbReference type="SUPFAM" id="SSF52151">
    <property type="entry name" value="FabD/lysophospholipase-like"/>
    <property type="match status" value="1"/>
</dbReference>
<dbReference type="EMBL" id="CP088156">
    <property type="protein sequence ID" value="UFZ01741.1"/>
    <property type="molecule type" value="Genomic_DNA"/>
</dbReference>
<protein>
    <submittedName>
        <fullName evidence="1">Uncharacterized protein</fullName>
    </submittedName>
</protein>
<name>A0ABY3R378_9BRAD</name>
<gene>
    <name evidence="1" type="ORF">LQG66_20720</name>
</gene>
<organism evidence="1 2">
    <name type="scientific">Bradyrhizobium ontarionense</name>
    <dbReference type="NCBI Taxonomy" id="2898149"/>
    <lineage>
        <taxon>Bacteria</taxon>
        <taxon>Pseudomonadati</taxon>
        <taxon>Pseudomonadota</taxon>
        <taxon>Alphaproteobacteria</taxon>
        <taxon>Hyphomicrobiales</taxon>
        <taxon>Nitrobacteraceae</taxon>
        <taxon>Bradyrhizobium</taxon>
    </lineage>
</organism>
<accession>A0ABY3R378</accession>
<evidence type="ECO:0000313" key="2">
    <source>
        <dbReference type="Proteomes" id="UP001431010"/>
    </source>
</evidence>
<reference evidence="1" key="1">
    <citation type="journal article" date="2024" name="Antonie Van Leeuwenhoek">
        <title>Bradyrhizobium ontarionense sp. nov., a novel bacterial symbiont isolated from Aeschynomene indica (Indian jointvetch), harbours photosynthesis, nitrogen fixation and nitrous oxide (N2O) reductase genes.</title>
        <authorList>
            <person name="Bromfield E.S.P."/>
            <person name="Cloutier S."/>
        </authorList>
    </citation>
    <scope>NUCLEOTIDE SEQUENCE</scope>
    <source>
        <strain evidence="1">A19</strain>
    </source>
</reference>
<evidence type="ECO:0000313" key="1">
    <source>
        <dbReference type="EMBL" id="UFZ01741.1"/>
    </source>
</evidence>
<dbReference type="Proteomes" id="UP001431010">
    <property type="component" value="Chromosome"/>
</dbReference>
<dbReference type="RefSeq" id="WP_231317535.1">
    <property type="nucleotide sequence ID" value="NZ_CP088156.1"/>
</dbReference>